<protein>
    <recommendedName>
        <fullName evidence="3">DUF2292 domain-containing protein</fullName>
    </recommendedName>
</protein>
<comment type="caution">
    <text evidence="1">The sequence shown here is derived from an EMBL/GenBank/DDBJ whole genome shotgun (WGS) entry which is preliminary data.</text>
</comment>
<evidence type="ECO:0000313" key="1">
    <source>
        <dbReference type="EMBL" id="TWW08607.1"/>
    </source>
</evidence>
<keyword evidence="2" id="KW-1185">Reference proteome</keyword>
<dbReference type="InterPro" id="IPR018743">
    <property type="entry name" value="DUF2292"/>
</dbReference>
<dbReference type="AlphaFoldDB" id="A0A5C6M2U5"/>
<reference evidence="1 2" key="2">
    <citation type="submission" date="2019-08" db="EMBL/GenBank/DDBJ databases">
        <authorList>
            <person name="Henke P."/>
        </authorList>
    </citation>
    <scope>NUCLEOTIDE SEQUENCE [LARGE SCALE GENOMIC DNA]</scope>
    <source>
        <strain evidence="1">Phe10_nw2017</strain>
    </source>
</reference>
<organism evidence="1 2">
    <name type="scientific">Planctomyces bekefii</name>
    <dbReference type="NCBI Taxonomy" id="1653850"/>
    <lineage>
        <taxon>Bacteria</taxon>
        <taxon>Pseudomonadati</taxon>
        <taxon>Planctomycetota</taxon>
        <taxon>Planctomycetia</taxon>
        <taxon>Planctomycetales</taxon>
        <taxon>Planctomycetaceae</taxon>
        <taxon>Planctomyces</taxon>
    </lineage>
</organism>
<proteinExistence type="predicted"/>
<dbReference type="EMBL" id="SRHE01000584">
    <property type="protein sequence ID" value="TWW08607.1"/>
    <property type="molecule type" value="Genomic_DNA"/>
</dbReference>
<evidence type="ECO:0000313" key="2">
    <source>
        <dbReference type="Proteomes" id="UP000321083"/>
    </source>
</evidence>
<evidence type="ECO:0008006" key="3">
    <source>
        <dbReference type="Google" id="ProtNLM"/>
    </source>
</evidence>
<gene>
    <name evidence="1" type="ORF">E3A20_22650</name>
</gene>
<accession>A0A5C6M2U5</accession>
<dbReference type="Pfam" id="PF10055">
    <property type="entry name" value="DUF2292"/>
    <property type="match status" value="1"/>
</dbReference>
<name>A0A5C6M2U5_9PLAN</name>
<dbReference type="Proteomes" id="UP000321083">
    <property type="component" value="Unassembled WGS sequence"/>
</dbReference>
<sequence>MSSRGESEAEQHSEEATVLAQVREAIRSLRFGQVTVIVHDGAVVQIDRLERRRLVRGGGSGTGGRRE</sequence>
<reference evidence="1 2" key="1">
    <citation type="submission" date="2019-08" db="EMBL/GenBank/DDBJ databases">
        <title>100 year-old enigma solved: identification of Planctomyces bekefii, the type genus and species of the phylum Planctomycetes.</title>
        <authorList>
            <person name="Svetlana D.N."/>
            <person name="Overmann J."/>
        </authorList>
    </citation>
    <scope>NUCLEOTIDE SEQUENCE [LARGE SCALE GENOMIC DNA]</scope>
    <source>
        <strain evidence="1">Phe10_nw2017</strain>
    </source>
</reference>